<reference evidence="1 2" key="1">
    <citation type="journal article" date="2014" name="FEMS Microbiol. Lett.">
        <title>Genome sequencing analysis reveals virulence-related gene content of Ochrobactrum intermedium strain 229E, a urease-positive strain isolated from the human gastric niche.</title>
        <authorList>
            <person name="Kulkarni G.J."/>
            <person name="Shetty S."/>
            <person name="Dharne M.S."/>
            <person name="Shouche Y.S."/>
        </authorList>
    </citation>
    <scope>NUCLEOTIDE SEQUENCE [LARGE SCALE GENOMIC DNA]</scope>
    <source>
        <strain evidence="1 2">229E</strain>
    </source>
</reference>
<comment type="caution">
    <text evidence="1">The sequence shown here is derived from an EMBL/GenBank/DDBJ whole genome shotgun (WGS) entry which is preliminary data.</text>
</comment>
<protein>
    <submittedName>
        <fullName evidence="1">Uncharacterized protein</fullName>
    </submittedName>
</protein>
<dbReference type="AlphaFoldDB" id="U4VCK2"/>
<proteinExistence type="predicted"/>
<accession>U4VCK2</accession>
<dbReference type="PATRIC" id="fig|1337887.3.peg.4343"/>
<organism evidence="1 2">
    <name type="scientific">Brucella intermedia 229E</name>
    <dbReference type="NCBI Taxonomy" id="1337887"/>
    <lineage>
        <taxon>Bacteria</taxon>
        <taxon>Pseudomonadati</taxon>
        <taxon>Pseudomonadota</taxon>
        <taxon>Alphaproteobacteria</taxon>
        <taxon>Hyphomicrobiales</taxon>
        <taxon>Brucellaceae</taxon>
        <taxon>Brucella/Ochrobactrum group</taxon>
        <taxon>Brucella</taxon>
    </lineage>
</organism>
<name>U4VCK2_9HYPH</name>
<dbReference type="Proteomes" id="UP000016842">
    <property type="component" value="Unassembled WGS sequence"/>
</dbReference>
<gene>
    <name evidence="1" type="ORF">Q644_04855</name>
</gene>
<sequence>MSDYTSGTITVTQNSVNFTGTNTLWRTAQFREGDTVQLKGYTAIIAAASAADPRIASNTAGTFTEPWPGGPSGTFAYRMRFMPDGARVTAQTTTLIELLGNGNLQALAGVGGATKTLPYFTGPAPWMRSPGQPIQCRILPASTEWGLPL</sequence>
<evidence type="ECO:0000313" key="2">
    <source>
        <dbReference type="Proteomes" id="UP000016842"/>
    </source>
</evidence>
<evidence type="ECO:0000313" key="1">
    <source>
        <dbReference type="EMBL" id="ERM00431.1"/>
    </source>
</evidence>
<dbReference type="EMBL" id="ASXJ01000322">
    <property type="protein sequence ID" value="ERM00431.1"/>
    <property type="molecule type" value="Genomic_DNA"/>
</dbReference>